<protein>
    <submittedName>
        <fullName evidence="2">YdbL family protein</fullName>
    </submittedName>
</protein>
<feature type="chain" id="PRO_5035196428" evidence="1">
    <location>
        <begin position="32"/>
        <end position="120"/>
    </location>
</feature>
<comment type="caution">
    <text evidence="2">The sequence shown here is derived from an EMBL/GenBank/DDBJ whole genome shotgun (WGS) entry which is preliminary data.</text>
</comment>
<keyword evidence="1" id="KW-0732">Signal</keyword>
<dbReference type="EMBL" id="JAEHHL010000001">
    <property type="protein sequence ID" value="MBK0398420.1"/>
    <property type="molecule type" value="Genomic_DNA"/>
</dbReference>
<dbReference type="PIRSF" id="PIRSF025560">
    <property type="entry name" value="UCP025560"/>
    <property type="match status" value="1"/>
</dbReference>
<dbReference type="InterPro" id="IPR008309">
    <property type="entry name" value="YdbL"/>
</dbReference>
<evidence type="ECO:0000313" key="2">
    <source>
        <dbReference type="EMBL" id="MBK0398420.1"/>
    </source>
</evidence>
<dbReference type="Proteomes" id="UP000655420">
    <property type="component" value="Unassembled WGS sequence"/>
</dbReference>
<evidence type="ECO:0000313" key="3">
    <source>
        <dbReference type="Proteomes" id="UP000655420"/>
    </source>
</evidence>
<dbReference type="AlphaFoldDB" id="A0A8J7SFF9"/>
<gene>
    <name evidence="2" type="ORF">H0I76_04400</name>
</gene>
<feature type="signal peptide" evidence="1">
    <location>
        <begin position="1"/>
        <end position="31"/>
    </location>
</feature>
<keyword evidence="3" id="KW-1185">Reference proteome</keyword>
<proteinExistence type="predicted"/>
<reference evidence="2" key="1">
    <citation type="submission" date="2020-12" db="EMBL/GenBank/DDBJ databases">
        <title>Bacterial taxonomy.</title>
        <authorList>
            <person name="Pan X."/>
        </authorList>
    </citation>
    <scope>NUCLEOTIDE SEQUENCE</scope>
    <source>
        <strain evidence="2">M0105</strain>
    </source>
</reference>
<accession>A0A8J7SFF9</accession>
<sequence>MAHLIRCFRRVAAVLTVALIMLASETPDAWAQSKLDSYRANGAVAERFDGYVEVRDPGAPGDARALVNEVNAQRRALYEKRAKETNVPVAEVGKLFATKIVEQAPKGTYFRQPSGSYVRK</sequence>
<evidence type="ECO:0000256" key="1">
    <source>
        <dbReference type="SAM" id="SignalP"/>
    </source>
</evidence>
<name>A0A8J7SFF9_9RHOB</name>
<organism evidence="2 3">
    <name type="scientific">Thermohalobaculum xanthum</name>
    <dbReference type="NCBI Taxonomy" id="2753746"/>
    <lineage>
        <taxon>Bacteria</taxon>
        <taxon>Pseudomonadati</taxon>
        <taxon>Pseudomonadota</taxon>
        <taxon>Alphaproteobacteria</taxon>
        <taxon>Rhodobacterales</taxon>
        <taxon>Paracoccaceae</taxon>
        <taxon>Thermohalobaculum</taxon>
    </lineage>
</organism>
<dbReference type="Pfam" id="PF07027">
    <property type="entry name" value="DUF1318"/>
    <property type="match status" value="1"/>
</dbReference>
<dbReference type="RefSeq" id="WP_200607483.1">
    <property type="nucleotide sequence ID" value="NZ_JAEHHL010000001.1"/>
</dbReference>